<accession>A0A6M5YQ51</accession>
<dbReference type="Proteomes" id="UP000503447">
    <property type="component" value="Chromosome"/>
</dbReference>
<gene>
    <name evidence="1" type="ORF">FTUN_2930</name>
</gene>
<name>A0A6M5YQ51_9BACT</name>
<sequence length="62" mass="6593">MAELVKQAGLLIGSQGKNRSGVVNAVGAPQLGEPDDMINLSFVSKNASHRYGWPNRIAVNSK</sequence>
<dbReference type="KEGG" id="ftj:FTUN_2930"/>
<protein>
    <submittedName>
        <fullName evidence="1">Uncharacterized protein</fullName>
    </submittedName>
</protein>
<evidence type="ECO:0000313" key="1">
    <source>
        <dbReference type="EMBL" id="QJW95381.1"/>
    </source>
</evidence>
<proteinExistence type="predicted"/>
<dbReference type="AlphaFoldDB" id="A0A6M5YQ51"/>
<evidence type="ECO:0000313" key="2">
    <source>
        <dbReference type="Proteomes" id="UP000503447"/>
    </source>
</evidence>
<organism evidence="1 2">
    <name type="scientific">Frigoriglobus tundricola</name>
    <dbReference type="NCBI Taxonomy" id="2774151"/>
    <lineage>
        <taxon>Bacteria</taxon>
        <taxon>Pseudomonadati</taxon>
        <taxon>Planctomycetota</taxon>
        <taxon>Planctomycetia</taxon>
        <taxon>Gemmatales</taxon>
        <taxon>Gemmataceae</taxon>
        <taxon>Frigoriglobus</taxon>
    </lineage>
</organism>
<reference evidence="2" key="1">
    <citation type="submission" date="2020-05" db="EMBL/GenBank/DDBJ databases">
        <title>Frigoriglobus tundricola gen. nov., sp. nov., a psychrotolerant cellulolytic planctomycete of the family Gemmataceae with two divergent copies of 16S rRNA gene.</title>
        <authorList>
            <person name="Kulichevskaya I.S."/>
            <person name="Ivanova A.A."/>
            <person name="Naumoff D.G."/>
            <person name="Beletsky A.V."/>
            <person name="Rijpstra W.I.C."/>
            <person name="Sinninghe Damste J.S."/>
            <person name="Mardanov A.V."/>
            <person name="Ravin N.V."/>
            <person name="Dedysh S.N."/>
        </authorList>
    </citation>
    <scope>NUCLEOTIDE SEQUENCE [LARGE SCALE GENOMIC DNA]</scope>
    <source>
        <strain evidence="2">PL17</strain>
    </source>
</reference>
<keyword evidence="2" id="KW-1185">Reference proteome</keyword>
<dbReference type="EMBL" id="CP053452">
    <property type="protein sequence ID" value="QJW95381.1"/>
    <property type="molecule type" value="Genomic_DNA"/>
</dbReference>